<reference evidence="1 2" key="1">
    <citation type="submission" date="2014-04" db="EMBL/GenBank/DDBJ databases">
        <authorList>
            <consortium name="DOE Joint Genome Institute"/>
            <person name="Kuo A."/>
            <person name="Gay G."/>
            <person name="Dore J."/>
            <person name="Kohler A."/>
            <person name="Nagy L.G."/>
            <person name="Floudas D."/>
            <person name="Copeland A."/>
            <person name="Barry K.W."/>
            <person name="Cichocki N."/>
            <person name="Veneault-Fourrey C."/>
            <person name="LaButti K."/>
            <person name="Lindquist E.A."/>
            <person name="Lipzen A."/>
            <person name="Lundell T."/>
            <person name="Morin E."/>
            <person name="Murat C."/>
            <person name="Sun H."/>
            <person name="Tunlid A."/>
            <person name="Henrissat B."/>
            <person name="Grigoriev I.V."/>
            <person name="Hibbett D.S."/>
            <person name="Martin F."/>
            <person name="Nordberg H.P."/>
            <person name="Cantor M.N."/>
            <person name="Hua S.X."/>
        </authorList>
    </citation>
    <scope>NUCLEOTIDE SEQUENCE [LARGE SCALE GENOMIC DNA]</scope>
    <source>
        <strain evidence="2">h7</strain>
    </source>
</reference>
<dbReference type="EMBL" id="KN831780">
    <property type="protein sequence ID" value="KIM41286.1"/>
    <property type="molecule type" value="Genomic_DNA"/>
</dbReference>
<reference evidence="2" key="2">
    <citation type="submission" date="2015-01" db="EMBL/GenBank/DDBJ databases">
        <title>Evolutionary Origins and Diversification of the Mycorrhizal Mutualists.</title>
        <authorList>
            <consortium name="DOE Joint Genome Institute"/>
            <consortium name="Mycorrhizal Genomics Consortium"/>
            <person name="Kohler A."/>
            <person name="Kuo A."/>
            <person name="Nagy L.G."/>
            <person name="Floudas D."/>
            <person name="Copeland A."/>
            <person name="Barry K.W."/>
            <person name="Cichocki N."/>
            <person name="Veneault-Fourrey C."/>
            <person name="LaButti K."/>
            <person name="Lindquist E.A."/>
            <person name="Lipzen A."/>
            <person name="Lundell T."/>
            <person name="Morin E."/>
            <person name="Murat C."/>
            <person name="Riley R."/>
            <person name="Ohm R."/>
            <person name="Sun H."/>
            <person name="Tunlid A."/>
            <person name="Henrissat B."/>
            <person name="Grigoriev I.V."/>
            <person name="Hibbett D.S."/>
            <person name="Martin F."/>
        </authorList>
    </citation>
    <scope>NUCLEOTIDE SEQUENCE [LARGE SCALE GENOMIC DNA]</scope>
    <source>
        <strain evidence="2">h7</strain>
    </source>
</reference>
<evidence type="ECO:0000313" key="1">
    <source>
        <dbReference type="EMBL" id="KIM41286.1"/>
    </source>
</evidence>
<evidence type="ECO:0000313" key="2">
    <source>
        <dbReference type="Proteomes" id="UP000053424"/>
    </source>
</evidence>
<name>A0A0C3CCE8_HEBCY</name>
<protein>
    <submittedName>
        <fullName evidence="1">Uncharacterized protein</fullName>
    </submittedName>
</protein>
<sequence>MLPSLFSNFFSDSWTRGILRTVRAQMCTGRILASKRGCISSHGRTDSTTYVVLFNTSMVLISRLNIPRIVAEPWSLLGPLQS</sequence>
<dbReference type="HOGENOM" id="CLU_2558524_0_0_1"/>
<gene>
    <name evidence="1" type="ORF">M413DRAFT_145789</name>
</gene>
<accession>A0A0C3CCE8</accession>
<dbReference type="Proteomes" id="UP000053424">
    <property type="component" value="Unassembled WGS sequence"/>
</dbReference>
<proteinExistence type="predicted"/>
<organism evidence="1 2">
    <name type="scientific">Hebeloma cylindrosporum</name>
    <dbReference type="NCBI Taxonomy" id="76867"/>
    <lineage>
        <taxon>Eukaryota</taxon>
        <taxon>Fungi</taxon>
        <taxon>Dikarya</taxon>
        <taxon>Basidiomycota</taxon>
        <taxon>Agaricomycotina</taxon>
        <taxon>Agaricomycetes</taxon>
        <taxon>Agaricomycetidae</taxon>
        <taxon>Agaricales</taxon>
        <taxon>Agaricineae</taxon>
        <taxon>Hymenogastraceae</taxon>
        <taxon>Hebeloma</taxon>
    </lineage>
</organism>
<keyword evidence="2" id="KW-1185">Reference proteome</keyword>
<dbReference type="AlphaFoldDB" id="A0A0C3CCE8"/>